<dbReference type="STRING" id="337451.A0A443Q3W7"/>
<dbReference type="InterPro" id="IPR027417">
    <property type="entry name" value="P-loop_NTPase"/>
</dbReference>
<dbReference type="InterPro" id="IPR042197">
    <property type="entry name" value="Apaf_helical"/>
</dbReference>
<protein>
    <submittedName>
        <fullName evidence="8">Disease resistance protein</fullName>
    </submittedName>
</protein>
<keyword evidence="9" id="KW-1185">Reference proteome</keyword>
<evidence type="ECO:0000259" key="4">
    <source>
        <dbReference type="Pfam" id="PF00931"/>
    </source>
</evidence>
<dbReference type="AlphaFoldDB" id="A0A443Q3W7"/>
<dbReference type="FunFam" id="3.40.50.300:FF:001091">
    <property type="entry name" value="Probable disease resistance protein At1g61300"/>
    <property type="match status" value="1"/>
</dbReference>
<dbReference type="InterPro" id="IPR038005">
    <property type="entry name" value="RX-like_CC"/>
</dbReference>
<feature type="domain" description="Disease resistance protein winged helix" evidence="6">
    <location>
        <begin position="421"/>
        <end position="491"/>
    </location>
</feature>
<keyword evidence="3" id="KW-0611">Plant defense</keyword>
<dbReference type="Pfam" id="PF18052">
    <property type="entry name" value="Rx_N"/>
    <property type="match status" value="1"/>
</dbReference>
<accession>A0A443Q3W7</accession>
<dbReference type="InterPro" id="IPR032675">
    <property type="entry name" value="LRR_dom_sf"/>
</dbReference>
<dbReference type="InterPro" id="IPR002182">
    <property type="entry name" value="NB-ARC"/>
</dbReference>
<comment type="caution">
    <text evidence="8">The sequence shown here is derived from an EMBL/GenBank/DDBJ whole genome shotgun (WGS) entry which is preliminary data.</text>
</comment>
<sequence>MASEPVVSFLVERLGDLLIKEAQLLLGVGDKFRWIQRELKSMLCFLKDADSKQKEDPRVKDWVEQIRDVSYEAEDVIETFIYNQRRRHGFVRRVQRSIFLSEIRTRYKVAQQIEKIKLNIHDISRRRETYGITNINEGIQEESSSSQTLQERRRLFTILEDSESEVVGLQDEVNHVKQLLMTGEPRRCVISIFGMGGLGKTTLAKKVYHDVQKQFDCHAFIYLSQQFAIKDVLMRIIKYVMSRSQEEIEKLNLEELGTLLHGYLKEKRYLVVIDDIWSIEAWDMLNPILPAGMKESRVMLTTRSEEVASHASRHPHKMRFLTYNEGWELFMKKIFPREDPLTACPSELEKTGRKILAKCGDLPLAVLVLGALLARKDKTERAWSKVLESIPQSSKQCMDILALSYWDLPHYLKPCFLYFGLFPEDYEISSRKVIRLWIAEGFIEQRDGKIMEDVAEDYLEQLVSRSMIQVASKRCNGSIHKCRIHDLLRELSISEARENNFFAVHNDNDSSSSSTSVRRLAVYRNIDGDGTINHSIETLRSMSYYSDSRVDMWDGTKNHSTDTLRSMLYFSNSTVDVLKLPNTSSKLLRVMNVESENVFLVSLRKEVGKFVHLKFLEISFSRIDGRIPPSIGNLSSLQTLKVFVRSLDAGCLPNTIYNLKELRHLWTRYYIEGHPHLSNLTNLQTLCLSADSWIEGGLDKLTDLRKLVIYGDLSSYHDTFPYCIEKLHNLRSLKLKGYRSPIPPLMPFTHHLNLDEIYLVGCMEKLPELPSNLVGLYLEGSEFTQDAISTLEILQHLKILTLHSSYRSKQMICSPGGFPRLELLNLSHLPLEVWIVKEGAMISLKSVRLFAMCKLKTDTLPERVRGLLKVEAE</sequence>
<dbReference type="CDD" id="cd14798">
    <property type="entry name" value="RX-CC_like"/>
    <property type="match status" value="1"/>
</dbReference>
<evidence type="ECO:0000313" key="9">
    <source>
        <dbReference type="Proteomes" id="UP000283530"/>
    </source>
</evidence>
<organism evidence="8 9">
    <name type="scientific">Cinnamomum micranthum f. kanehirae</name>
    <dbReference type="NCBI Taxonomy" id="337451"/>
    <lineage>
        <taxon>Eukaryota</taxon>
        <taxon>Viridiplantae</taxon>
        <taxon>Streptophyta</taxon>
        <taxon>Embryophyta</taxon>
        <taxon>Tracheophyta</taxon>
        <taxon>Spermatophyta</taxon>
        <taxon>Magnoliopsida</taxon>
        <taxon>Magnoliidae</taxon>
        <taxon>Laurales</taxon>
        <taxon>Lauraceae</taxon>
        <taxon>Cinnamomum</taxon>
    </lineage>
</organism>
<evidence type="ECO:0000256" key="3">
    <source>
        <dbReference type="ARBA" id="ARBA00022821"/>
    </source>
</evidence>
<dbReference type="FunFam" id="1.10.10.10:FF:000322">
    <property type="entry name" value="Probable disease resistance protein At1g63360"/>
    <property type="match status" value="1"/>
</dbReference>
<dbReference type="InterPro" id="IPR055414">
    <property type="entry name" value="LRR_R13L4/SHOC2-like"/>
</dbReference>
<dbReference type="InterPro" id="IPR044974">
    <property type="entry name" value="Disease_R_plants"/>
</dbReference>
<dbReference type="Gene3D" id="1.20.5.4130">
    <property type="match status" value="1"/>
</dbReference>
<dbReference type="GO" id="GO:0043531">
    <property type="term" value="F:ADP binding"/>
    <property type="evidence" value="ECO:0007669"/>
    <property type="project" value="InterPro"/>
</dbReference>
<dbReference type="Gene3D" id="1.10.8.430">
    <property type="entry name" value="Helical domain of apoptotic protease-activating factors"/>
    <property type="match status" value="1"/>
</dbReference>
<dbReference type="PRINTS" id="PR00364">
    <property type="entry name" value="DISEASERSIST"/>
</dbReference>
<dbReference type="Pfam" id="PF23559">
    <property type="entry name" value="WHD_DRP"/>
    <property type="match status" value="1"/>
</dbReference>
<dbReference type="GO" id="GO:0098542">
    <property type="term" value="P:defense response to other organism"/>
    <property type="evidence" value="ECO:0007669"/>
    <property type="project" value="TreeGrafter"/>
</dbReference>
<dbReference type="InterPro" id="IPR041118">
    <property type="entry name" value="Rx_N"/>
</dbReference>
<dbReference type="Gene3D" id="3.80.10.10">
    <property type="entry name" value="Ribonuclease Inhibitor"/>
    <property type="match status" value="2"/>
</dbReference>
<feature type="domain" description="Disease resistance R13L4/SHOC-2-like LRR" evidence="7">
    <location>
        <begin position="564"/>
        <end position="851"/>
    </location>
</feature>
<evidence type="ECO:0000259" key="7">
    <source>
        <dbReference type="Pfam" id="PF23598"/>
    </source>
</evidence>
<evidence type="ECO:0000259" key="5">
    <source>
        <dbReference type="Pfam" id="PF18052"/>
    </source>
</evidence>
<reference evidence="8 9" key="1">
    <citation type="journal article" date="2019" name="Nat. Plants">
        <title>Stout camphor tree genome fills gaps in understanding of flowering plant genome evolution.</title>
        <authorList>
            <person name="Chaw S.M."/>
            <person name="Liu Y.C."/>
            <person name="Wu Y.W."/>
            <person name="Wang H.Y."/>
            <person name="Lin C.I."/>
            <person name="Wu C.S."/>
            <person name="Ke H.M."/>
            <person name="Chang L.Y."/>
            <person name="Hsu C.Y."/>
            <person name="Yang H.T."/>
            <person name="Sudianto E."/>
            <person name="Hsu M.H."/>
            <person name="Wu K.P."/>
            <person name="Wang L.N."/>
            <person name="Leebens-Mack J.H."/>
            <person name="Tsai I.J."/>
        </authorList>
    </citation>
    <scope>NUCLEOTIDE SEQUENCE [LARGE SCALE GENOMIC DNA]</scope>
    <source>
        <strain evidence="9">cv. Chaw 1501</strain>
        <tissue evidence="8">Young leaves</tissue>
    </source>
</reference>
<keyword evidence="1" id="KW-0677">Repeat</keyword>
<dbReference type="Pfam" id="PF00931">
    <property type="entry name" value="NB-ARC"/>
    <property type="match status" value="1"/>
</dbReference>
<name>A0A443Q3W7_9MAGN</name>
<feature type="domain" description="Disease resistance N-terminal" evidence="5">
    <location>
        <begin position="6"/>
        <end position="93"/>
    </location>
</feature>
<evidence type="ECO:0000313" key="8">
    <source>
        <dbReference type="EMBL" id="RWR97712.1"/>
    </source>
</evidence>
<dbReference type="Gene3D" id="1.10.10.10">
    <property type="entry name" value="Winged helix-like DNA-binding domain superfamily/Winged helix DNA-binding domain"/>
    <property type="match status" value="1"/>
</dbReference>
<dbReference type="Proteomes" id="UP000283530">
    <property type="component" value="Unassembled WGS sequence"/>
</dbReference>
<dbReference type="InterPro" id="IPR058922">
    <property type="entry name" value="WHD_DRP"/>
</dbReference>
<evidence type="ECO:0000256" key="2">
    <source>
        <dbReference type="ARBA" id="ARBA00022741"/>
    </source>
</evidence>
<gene>
    <name evidence="8" type="ORF">CKAN_02716400</name>
</gene>
<dbReference type="PANTHER" id="PTHR23155:SF1205">
    <property type="entry name" value="DISEASE RESISTANCE PROTEIN RPM1"/>
    <property type="match status" value="1"/>
</dbReference>
<keyword evidence="2" id="KW-0547">Nucleotide-binding</keyword>
<dbReference type="InterPro" id="IPR036388">
    <property type="entry name" value="WH-like_DNA-bd_sf"/>
</dbReference>
<dbReference type="SUPFAM" id="SSF52540">
    <property type="entry name" value="P-loop containing nucleoside triphosphate hydrolases"/>
    <property type="match status" value="1"/>
</dbReference>
<dbReference type="Gene3D" id="3.40.50.300">
    <property type="entry name" value="P-loop containing nucleotide triphosphate hydrolases"/>
    <property type="match status" value="1"/>
</dbReference>
<feature type="domain" description="NB-ARC" evidence="4">
    <location>
        <begin position="170"/>
        <end position="338"/>
    </location>
</feature>
<dbReference type="EMBL" id="QPKB01000017">
    <property type="protein sequence ID" value="RWR97712.1"/>
    <property type="molecule type" value="Genomic_DNA"/>
</dbReference>
<dbReference type="PANTHER" id="PTHR23155">
    <property type="entry name" value="DISEASE RESISTANCE PROTEIN RP"/>
    <property type="match status" value="1"/>
</dbReference>
<evidence type="ECO:0000256" key="1">
    <source>
        <dbReference type="ARBA" id="ARBA00022737"/>
    </source>
</evidence>
<dbReference type="SUPFAM" id="SSF52058">
    <property type="entry name" value="L domain-like"/>
    <property type="match status" value="1"/>
</dbReference>
<dbReference type="OrthoDB" id="646178at2759"/>
<dbReference type="Pfam" id="PF23598">
    <property type="entry name" value="LRR_14"/>
    <property type="match status" value="1"/>
</dbReference>
<proteinExistence type="predicted"/>
<evidence type="ECO:0000259" key="6">
    <source>
        <dbReference type="Pfam" id="PF23559"/>
    </source>
</evidence>